<comment type="subunit">
    <text evidence="2">Interacts with coenzyme Q.</text>
</comment>
<proteinExistence type="inferred from homology"/>
<feature type="domain" description="Coenzyme Q-binding protein COQ10 START" evidence="4">
    <location>
        <begin position="51"/>
        <end position="119"/>
    </location>
</feature>
<evidence type="ECO:0000256" key="3">
    <source>
        <dbReference type="ARBA" id="ARBA00024947"/>
    </source>
</evidence>
<dbReference type="GO" id="GO:0048039">
    <property type="term" value="F:ubiquinone binding"/>
    <property type="evidence" value="ECO:0007669"/>
    <property type="project" value="InterPro"/>
</dbReference>
<dbReference type="PANTHER" id="PTHR12901:SF10">
    <property type="entry name" value="COENZYME Q-BINDING PROTEIN COQ10, MITOCHONDRIAL"/>
    <property type="match status" value="1"/>
</dbReference>
<comment type="function">
    <text evidence="3">Required for the function of coenzyme Q in the respiratory chain. May serve as a chaperone or may be involved in the transport of Q6 from its site of synthesis to the catalytic sites of the respiratory complexes.</text>
</comment>
<evidence type="ECO:0000256" key="1">
    <source>
        <dbReference type="ARBA" id="ARBA00006885"/>
    </source>
</evidence>
<organism evidence="5 6">
    <name type="scientific">Vitis vinifera</name>
    <name type="common">Grape</name>
    <dbReference type="NCBI Taxonomy" id="29760"/>
    <lineage>
        <taxon>Eukaryota</taxon>
        <taxon>Viridiplantae</taxon>
        <taxon>Streptophyta</taxon>
        <taxon>Embryophyta</taxon>
        <taxon>Tracheophyta</taxon>
        <taxon>Spermatophyta</taxon>
        <taxon>Magnoliopsida</taxon>
        <taxon>eudicotyledons</taxon>
        <taxon>Gunneridae</taxon>
        <taxon>Pentapetalae</taxon>
        <taxon>rosids</taxon>
        <taxon>Vitales</taxon>
        <taxon>Vitaceae</taxon>
        <taxon>Viteae</taxon>
        <taxon>Vitis</taxon>
    </lineage>
</organism>
<dbReference type="SUPFAM" id="SSF55961">
    <property type="entry name" value="Bet v1-like"/>
    <property type="match status" value="1"/>
</dbReference>
<dbReference type="Gene3D" id="3.30.530.20">
    <property type="match status" value="1"/>
</dbReference>
<accession>A0A438ITE1</accession>
<name>A0A438ITE1_VITVI</name>
<evidence type="ECO:0000313" key="5">
    <source>
        <dbReference type="EMBL" id="RVX00001.1"/>
    </source>
</evidence>
<gene>
    <name evidence="5" type="primary">zgc:73324_1</name>
    <name evidence="5" type="ORF">CK203_024720</name>
</gene>
<sequence>MTQPRLVCQNAKKYFLYSTIYSCEEIFYEADFTLSPWGGGQVLDHCRVSWYSPEQLFDVVAAVDLYHGFVPWCQQSEIIQRYPDGSFDAELEIGFKFLVENYVSHVELNRPKCIKVQSSEWLHFGKLPCSVACFLCHQEEVFHATSSTFLWKEVAGEAMSVNVVIFAEEGDYLGGDRRSTTREDKDCWLSYVLRMAQLGL</sequence>
<dbReference type="EMBL" id="QGNW01000084">
    <property type="protein sequence ID" value="RVX00001.1"/>
    <property type="molecule type" value="Genomic_DNA"/>
</dbReference>
<comment type="similarity">
    <text evidence="1">Belongs to the COQ10 family.</text>
</comment>
<dbReference type="GO" id="GO:0045333">
    <property type="term" value="P:cellular respiration"/>
    <property type="evidence" value="ECO:0007669"/>
    <property type="project" value="InterPro"/>
</dbReference>
<dbReference type="AlphaFoldDB" id="A0A438ITE1"/>
<dbReference type="InterPro" id="IPR005031">
    <property type="entry name" value="COQ10_START"/>
</dbReference>
<dbReference type="Pfam" id="PF03364">
    <property type="entry name" value="Polyketide_cyc"/>
    <property type="match status" value="1"/>
</dbReference>
<dbReference type="InterPro" id="IPR023393">
    <property type="entry name" value="START-like_dom_sf"/>
</dbReference>
<dbReference type="Proteomes" id="UP000288805">
    <property type="component" value="Unassembled WGS sequence"/>
</dbReference>
<dbReference type="PANTHER" id="PTHR12901">
    <property type="entry name" value="SPERM PROTEIN HOMOLOG"/>
    <property type="match status" value="1"/>
</dbReference>
<protein>
    <submittedName>
        <fullName evidence="5">Coenzyme Q-binding protein COQ10-like, mitochondrial</fullName>
    </submittedName>
</protein>
<reference evidence="5 6" key="1">
    <citation type="journal article" date="2018" name="PLoS Genet.">
        <title>Population sequencing reveals clonal diversity and ancestral inbreeding in the grapevine cultivar Chardonnay.</title>
        <authorList>
            <person name="Roach M.J."/>
            <person name="Johnson D.L."/>
            <person name="Bohlmann J."/>
            <person name="van Vuuren H.J."/>
            <person name="Jones S.J."/>
            <person name="Pretorius I.S."/>
            <person name="Schmidt S.A."/>
            <person name="Borneman A.R."/>
        </authorList>
    </citation>
    <scope>NUCLEOTIDE SEQUENCE [LARGE SCALE GENOMIC DNA]</scope>
    <source>
        <strain evidence="6">cv. Chardonnay</strain>
        <tissue evidence="5">Leaf</tissue>
    </source>
</reference>
<evidence type="ECO:0000313" key="6">
    <source>
        <dbReference type="Proteomes" id="UP000288805"/>
    </source>
</evidence>
<evidence type="ECO:0000256" key="2">
    <source>
        <dbReference type="ARBA" id="ARBA00011814"/>
    </source>
</evidence>
<evidence type="ECO:0000259" key="4">
    <source>
        <dbReference type="Pfam" id="PF03364"/>
    </source>
</evidence>
<dbReference type="InterPro" id="IPR044996">
    <property type="entry name" value="COQ10-like"/>
</dbReference>
<comment type="caution">
    <text evidence="5">The sequence shown here is derived from an EMBL/GenBank/DDBJ whole genome shotgun (WGS) entry which is preliminary data.</text>
</comment>